<sequence>MRIVLDPNIFVSALVFPGGRAAEVLRRVLERRDDLVFSKAIINELLEVLSQKFERDKEALSRIAVFLSEMGEMVHPHRKLAVLEDEPDNRILECALSGKAELIVTGDRAMLNLVKYNGIKIVSLKAYLGLP</sequence>
<protein>
    <recommendedName>
        <fullName evidence="1">PIN domain-containing protein</fullName>
    </recommendedName>
</protein>
<dbReference type="NCBIfam" id="TIGR00305">
    <property type="entry name" value="putative toxin-antitoxin system toxin component, PIN family"/>
    <property type="match status" value="1"/>
</dbReference>
<dbReference type="SMART" id="SM00670">
    <property type="entry name" value="PINc"/>
    <property type="match status" value="1"/>
</dbReference>
<dbReference type="SUPFAM" id="SSF88723">
    <property type="entry name" value="PIN domain-like"/>
    <property type="match status" value="1"/>
</dbReference>
<dbReference type="InterPro" id="IPR029060">
    <property type="entry name" value="PIN-like_dom_sf"/>
</dbReference>
<dbReference type="EMBL" id="UOGF01000100">
    <property type="protein sequence ID" value="VAX32993.1"/>
    <property type="molecule type" value="Genomic_DNA"/>
</dbReference>
<dbReference type="InterPro" id="IPR002716">
    <property type="entry name" value="PIN_dom"/>
</dbReference>
<accession>A0A3B1D833</accession>
<dbReference type="AlphaFoldDB" id="A0A3B1D833"/>
<dbReference type="PANTHER" id="PTHR34610">
    <property type="entry name" value="SSL7007 PROTEIN"/>
    <property type="match status" value="1"/>
</dbReference>
<name>A0A3B1D833_9ZZZZ</name>
<dbReference type="Gene3D" id="3.40.50.1010">
    <property type="entry name" value="5'-nuclease"/>
    <property type="match status" value="1"/>
</dbReference>
<feature type="domain" description="PIN" evidence="1">
    <location>
        <begin position="1"/>
        <end position="112"/>
    </location>
</feature>
<proteinExistence type="predicted"/>
<organism evidence="2">
    <name type="scientific">hydrothermal vent metagenome</name>
    <dbReference type="NCBI Taxonomy" id="652676"/>
    <lineage>
        <taxon>unclassified sequences</taxon>
        <taxon>metagenomes</taxon>
        <taxon>ecological metagenomes</taxon>
    </lineage>
</organism>
<reference evidence="2" key="1">
    <citation type="submission" date="2018-06" db="EMBL/GenBank/DDBJ databases">
        <authorList>
            <person name="Zhirakovskaya E."/>
        </authorList>
    </citation>
    <scope>NUCLEOTIDE SEQUENCE</scope>
</reference>
<dbReference type="PANTHER" id="PTHR34610:SF3">
    <property type="entry name" value="SSL7007 PROTEIN"/>
    <property type="match status" value="1"/>
</dbReference>
<evidence type="ECO:0000259" key="1">
    <source>
        <dbReference type="SMART" id="SM00670"/>
    </source>
</evidence>
<dbReference type="Pfam" id="PF13470">
    <property type="entry name" value="PIN_3"/>
    <property type="match status" value="1"/>
</dbReference>
<gene>
    <name evidence="2" type="ORF">MNBD_NITROSPIRAE01-1350</name>
</gene>
<evidence type="ECO:0000313" key="2">
    <source>
        <dbReference type="EMBL" id="VAX32993.1"/>
    </source>
</evidence>
<dbReference type="InterPro" id="IPR002850">
    <property type="entry name" value="PIN_toxin-like"/>
</dbReference>